<protein>
    <submittedName>
        <fullName evidence="6">Sugar ABC transporter substrate-binding protein</fullName>
    </submittedName>
</protein>
<comment type="subcellular location">
    <subcellularLocation>
        <location evidence="1">Cell envelope</location>
    </subcellularLocation>
</comment>
<dbReference type="AlphaFoldDB" id="A0A832I4T4"/>
<dbReference type="Pfam" id="PF01547">
    <property type="entry name" value="SBP_bac_1"/>
    <property type="match status" value="1"/>
</dbReference>
<dbReference type="EMBL" id="DTKQ01000012">
    <property type="protein sequence ID" value="HGZ78598.1"/>
    <property type="molecule type" value="Genomic_DNA"/>
</dbReference>
<dbReference type="InterPro" id="IPR006059">
    <property type="entry name" value="SBP"/>
</dbReference>
<feature type="transmembrane region" description="Helical" evidence="5">
    <location>
        <begin position="21"/>
        <end position="40"/>
    </location>
</feature>
<dbReference type="SUPFAM" id="SSF53850">
    <property type="entry name" value="Periplasmic binding protein-like II"/>
    <property type="match status" value="1"/>
</dbReference>
<reference evidence="6" key="1">
    <citation type="journal article" date="2020" name="mSystems">
        <title>Genome- and Community-Level Interaction Insights into Carbon Utilization and Element Cycling Functions of Hydrothermarchaeota in Hydrothermal Sediment.</title>
        <authorList>
            <person name="Zhou Z."/>
            <person name="Liu Y."/>
            <person name="Xu W."/>
            <person name="Pan J."/>
            <person name="Luo Z.H."/>
            <person name="Li M."/>
        </authorList>
    </citation>
    <scope>NUCLEOTIDE SEQUENCE [LARGE SCALE GENOMIC DNA]</scope>
    <source>
        <strain evidence="6">SpSt-86</strain>
    </source>
</reference>
<sequence length="450" mass="49370">MQQSRKTTEVLADLQNGGGKVMRKLVVIAVILALVTLGFGKTKLRVASWAGALEAQLDEKILAEFMRTHPDVEVVYEPIPQNYYQKILTDIAAGTPPDVFLLDAEMVPRYAEEKLLLNLAPYLSGLASEGVSGTNLSDYFEVLVDIFKLGRSIYALPKDTSPVAVFYNKKLFDMYGVPYPSAKGWTLKEFEETVSKLAKDTDKDGKNDVWGFAFPSWVGVAVPLLWAGGGDVFSPDFTQTTGYLNSETNVKTYSFYVDLLKKGYAPTPEEAAALGGASSLFFTGRVAMVITGRWFWISVKKQIEQGAPIDVGVAPLPCAVGVQNVTVTYASGWAVPANVANKKLAVELAAWLSSEYAQRERCLVGGLAISANKKIAQEQAKASPIDAAFIEMLSYARVPVGSRTKFYRPLFERTWAEAVDRIIIKGETVKQAFDWAAEQIDKAIKEGRVE</sequence>
<keyword evidence="5" id="KW-0472">Membrane</keyword>
<dbReference type="InterPro" id="IPR050490">
    <property type="entry name" value="Bact_solute-bd_prot1"/>
</dbReference>
<gene>
    <name evidence="6" type="ORF">ENW55_01265</name>
</gene>
<comment type="caution">
    <text evidence="6">The sequence shown here is derived from an EMBL/GenBank/DDBJ whole genome shotgun (WGS) entry which is preliminary data.</text>
</comment>
<dbReference type="PANTHER" id="PTHR43649">
    <property type="entry name" value="ARABINOSE-BINDING PROTEIN-RELATED"/>
    <property type="match status" value="1"/>
</dbReference>
<dbReference type="GO" id="GO:0030313">
    <property type="term" value="C:cell envelope"/>
    <property type="evidence" value="ECO:0007669"/>
    <property type="project" value="UniProtKB-SubCell"/>
</dbReference>
<evidence type="ECO:0000256" key="4">
    <source>
        <dbReference type="ARBA" id="ARBA00022729"/>
    </source>
</evidence>
<evidence type="ECO:0000313" key="6">
    <source>
        <dbReference type="EMBL" id="HGZ78598.1"/>
    </source>
</evidence>
<keyword evidence="5" id="KW-0812">Transmembrane</keyword>
<evidence type="ECO:0000256" key="2">
    <source>
        <dbReference type="ARBA" id="ARBA00008520"/>
    </source>
</evidence>
<keyword evidence="3" id="KW-0813">Transport</keyword>
<dbReference type="PANTHER" id="PTHR43649:SF31">
    <property type="entry name" value="SN-GLYCEROL-3-PHOSPHATE-BINDING PERIPLASMIC PROTEIN UGPB"/>
    <property type="match status" value="1"/>
</dbReference>
<dbReference type="Gene3D" id="3.40.190.10">
    <property type="entry name" value="Periplasmic binding protein-like II"/>
    <property type="match status" value="1"/>
</dbReference>
<name>A0A832I4T4_9THEM</name>
<accession>A0A832I4T4</accession>
<organism evidence="6">
    <name type="scientific">Pseudothermotoga hypogea</name>
    <dbReference type="NCBI Taxonomy" id="57487"/>
    <lineage>
        <taxon>Bacteria</taxon>
        <taxon>Thermotogati</taxon>
        <taxon>Thermotogota</taxon>
        <taxon>Thermotogae</taxon>
        <taxon>Thermotogales</taxon>
        <taxon>Thermotogaceae</taxon>
        <taxon>Pseudothermotoga</taxon>
    </lineage>
</organism>
<keyword evidence="5" id="KW-1133">Transmembrane helix</keyword>
<evidence type="ECO:0000256" key="5">
    <source>
        <dbReference type="SAM" id="Phobius"/>
    </source>
</evidence>
<dbReference type="CDD" id="cd13585">
    <property type="entry name" value="PBP2_TMBP_like"/>
    <property type="match status" value="1"/>
</dbReference>
<evidence type="ECO:0000256" key="3">
    <source>
        <dbReference type="ARBA" id="ARBA00022448"/>
    </source>
</evidence>
<proteinExistence type="inferred from homology"/>
<comment type="similarity">
    <text evidence="2">Belongs to the bacterial solute-binding protein 1 family.</text>
</comment>
<evidence type="ECO:0000256" key="1">
    <source>
        <dbReference type="ARBA" id="ARBA00004196"/>
    </source>
</evidence>
<keyword evidence="4" id="KW-0732">Signal</keyword>